<protein>
    <submittedName>
        <fullName evidence="2">Uncharacterized protein</fullName>
    </submittedName>
</protein>
<dbReference type="InterPro" id="IPR045342">
    <property type="entry name" value="Etd1"/>
</dbReference>
<comment type="caution">
    <text evidence="2">The sequence shown here is derived from an EMBL/GenBank/DDBJ whole genome shotgun (WGS) entry which is preliminary data.</text>
</comment>
<evidence type="ECO:0000313" key="3">
    <source>
        <dbReference type="Proteomes" id="UP001309876"/>
    </source>
</evidence>
<dbReference type="Pfam" id="PF20162">
    <property type="entry name" value="Etd1"/>
    <property type="match status" value="1"/>
</dbReference>
<organism evidence="2 3">
    <name type="scientific">Lithohypha guttulata</name>
    <dbReference type="NCBI Taxonomy" id="1690604"/>
    <lineage>
        <taxon>Eukaryota</taxon>
        <taxon>Fungi</taxon>
        <taxon>Dikarya</taxon>
        <taxon>Ascomycota</taxon>
        <taxon>Pezizomycotina</taxon>
        <taxon>Eurotiomycetes</taxon>
        <taxon>Chaetothyriomycetidae</taxon>
        <taxon>Chaetothyriales</taxon>
        <taxon>Trichomeriaceae</taxon>
        <taxon>Lithohypha</taxon>
    </lineage>
</organism>
<feature type="region of interest" description="Disordered" evidence="1">
    <location>
        <begin position="1"/>
        <end position="64"/>
    </location>
</feature>
<reference evidence="2 3" key="1">
    <citation type="submission" date="2023-08" db="EMBL/GenBank/DDBJ databases">
        <title>Black Yeasts Isolated from many extreme environments.</title>
        <authorList>
            <person name="Coleine C."/>
            <person name="Stajich J.E."/>
            <person name="Selbmann L."/>
        </authorList>
    </citation>
    <scope>NUCLEOTIDE SEQUENCE [LARGE SCALE GENOMIC DNA]</scope>
    <source>
        <strain evidence="2 3">CCFEE 5910</strain>
    </source>
</reference>
<evidence type="ECO:0000313" key="2">
    <source>
        <dbReference type="EMBL" id="KAK5082755.1"/>
    </source>
</evidence>
<dbReference type="EMBL" id="JAVRRJ010000007">
    <property type="protein sequence ID" value="KAK5082755.1"/>
    <property type="molecule type" value="Genomic_DNA"/>
</dbReference>
<dbReference type="Proteomes" id="UP001309876">
    <property type="component" value="Unassembled WGS sequence"/>
</dbReference>
<feature type="region of interest" description="Disordered" evidence="1">
    <location>
        <begin position="476"/>
        <end position="499"/>
    </location>
</feature>
<dbReference type="GO" id="GO:1902412">
    <property type="term" value="P:regulation of mitotic cytokinesis"/>
    <property type="evidence" value="ECO:0007669"/>
    <property type="project" value="InterPro"/>
</dbReference>
<feature type="region of interest" description="Disordered" evidence="1">
    <location>
        <begin position="560"/>
        <end position="641"/>
    </location>
</feature>
<keyword evidence="3" id="KW-1185">Reference proteome</keyword>
<feature type="compositionally biased region" description="Polar residues" evidence="1">
    <location>
        <begin position="40"/>
        <end position="55"/>
    </location>
</feature>
<dbReference type="GO" id="GO:0005096">
    <property type="term" value="F:GTPase activator activity"/>
    <property type="evidence" value="ECO:0007669"/>
    <property type="project" value="InterPro"/>
</dbReference>
<dbReference type="AlphaFoldDB" id="A0AAN7SVK9"/>
<feature type="compositionally biased region" description="Polar residues" evidence="1">
    <location>
        <begin position="478"/>
        <end position="491"/>
    </location>
</feature>
<gene>
    <name evidence="2" type="ORF">LTR05_006635</name>
</gene>
<accession>A0AAN7SVK9</accession>
<proteinExistence type="predicted"/>
<evidence type="ECO:0000256" key="1">
    <source>
        <dbReference type="SAM" id="MobiDB-lite"/>
    </source>
</evidence>
<name>A0AAN7SVK9_9EURO</name>
<feature type="compositionally biased region" description="Low complexity" evidence="1">
    <location>
        <begin position="13"/>
        <end position="25"/>
    </location>
</feature>
<sequence length="641" mass="71304">MLPRPHESPLIFDVPPSVDSPSLTSSPPPLRYDRGDSFRPRTSLSASDPPTTSSDADGRVFSDTESIDFKSDTAYDSIATRATTASSNVPRDSKLETIFAARTSDETESRSELWNTLNQREADDVHMHDSPFYNQDVRMHGIGITLDVSKSASTTSTADDALIATPPRTASPHTEDFSMTPVPLKVHPVNIDSSPPLLPLGHEAKEYDRVGDMLDDMTFDDDELDWHSGNEAFPNTRLQLTHAHNTMSSPGNAAHPLIARFQEMDMDDKDDHASISKPSIFDWSEHQQLSESARPKTVHGRKGLPQLHFRSQSVPVNREGPPEELPVTSKYQTWRLGHKPVSEEWSDDFVFDDVCEDNADFPLVNTHAFNGRDSVRSVKIPQAIIDRQPSVHLQFGQVQEFMALVEELKRLRSKAAELQLLGGRTKNLWEDAETIINLATINDDETSIINASPASSDPFTDMAADTKQPIYTARPRRQTNTGRRSVSTMTTPAVHGRARGESLAQARHFLQAMHENRNGTGSSPREIEIRKQRKLPFDTQDLKDLVVRSGVITRALKEEVRKAEGVSISPQKTPQSKKQEQHPLNELFRVPEPQETSSSPCPPLRRAGLPKSRSAHSYLDDSGPQQHHAPFSSPMTLAAVV</sequence>